<dbReference type="PANTHER" id="PTHR42815:SF2">
    <property type="entry name" value="FAD-BINDING, PUTATIVE (AFU_ORTHOLOGUE AFUA_6G07600)-RELATED"/>
    <property type="match status" value="1"/>
</dbReference>
<dbReference type="PANTHER" id="PTHR42815">
    <property type="entry name" value="FAD-BINDING, PUTATIVE (AFU_ORTHOLOGUE AFUA_6G07600)-RELATED"/>
    <property type="match status" value="1"/>
</dbReference>
<dbReference type="InterPro" id="IPR017927">
    <property type="entry name" value="FAD-bd_FR_type"/>
</dbReference>
<name>A0A6J3M6Y6_9PEZI</name>
<dbReference type="GeneID" id="54360334"/>
<reference evidence="3" key="1">
    <citation type="submission" date="2020-01" db="EMBL/GenBank/DDBJ databases">
        <authorList>
            <consortium name="DOE Joint Genome Institute"/>
            <person name="Haridas S."/>
            <person name="Albert R."/>
            <person name="Binder M."/>
            <person name="Bloem J."/>
            <person name="Labutti K."/>
            <person name="Salamov A."/>
            <person name="Andreopoulos B."/>
            <person name="Baker S.E."/>
            <person name="Barry K."/>
            <person name="Bills G."/>
            <person name="Bluhm B.H."/>
            <person name="Cannon C."/>
            <person name="Castanera R."/>
            <person name="Culley D.E."/>
            <person name="Daum C."/>
            <person name="Ezra D."/>
            <person name="Gonzalez J.B."/>
            <person name="Henrissat B."/>
            <person name="Kuo A."/>
            <person name="Liang C."/>
            <person name="Lipzen A."/>
            <person name="Lutzoni F."/>
            <person name="Magnuson J."/>
            <person name="Mondo S."/>
            <person name="Nolan M."/>
            <person name="Ohm R."/>
            <person name="Pangilinan J."/>
            <person name="Park H.-J."/>
            <person name="Ramirez L."/>
            <person name="Alfaro M."/>
            <person name="Sun H."/>
            <person name="Tritt A."/>
            <person name="Yoshinaga Y."/>
            <person name="Zwiers L.-H."/>
            <person name="Turgeon B.G."/>
            <person name="Goodwin S.B."/>
            <person name="Spatafora J.W."/>
            <person name="Crous P.W."/>
            <person name="Grigoriev I.V."/>
        </authorList>
    </citation>
    <scope>NUCLEOTIDE SEQUENCE</scope>
    <source>
        <strain evidence="3">CBS 342.82</strain>
    </source>
</reference>
<dbReference type="PROSITE" id="PS51384">
    <property type="entry name" value="FAD_FR"/>
    <property type="match status" value="1"/>
</dbReference>
<accession>A0A6J3M6Y6</accession>
<gene>
    <name evidence="3" type="ORF">K489DRAFT_356214</name>
</gene>
<dbReference type="Gene3D" id="3.40.50.80">
    <property type="entry name" value="Nucleotide-binding domain of ferredoxin-NADP reductase (FNR) module"/>
    <property type="match status" value="1"/>
</dbReference>
<dbReference type="Gene3D" id="2.40.30.10">
    <property type="entry name" value="Translation factors"/>
    <property type="match status" value="1"/>
</dbReference>
<dbReference type="InterPro" id="IPR012349">
    <property type="entry name" value="Split_barrel_FMN-bd"/>
</dbReference>
<proteinExistence type="predicted"/>
<dbReference type="Gene3D" id="2.30.110.10">
    <property type="entry name" value="Electron Transport, Fmn-binding Protein, Chain A"/>
    <property type="match status" value="1"/>
</dbReference>
<dbReference type="RefSeq" id="XP_033460867.1">
    <property type="nucleotide sequence ID" value="XM_033602534.1"/>
</dbReference>
<dbReference type="SUPFAM" id="SSF52343">
    <property type="entry name" value="Ferredoxin reductase-like, C-terminal NADP-linked domain"/>
    <property type="match status" value="1"/>
</dbReference>
<sequence>MAVYQELAFHEGEEWMMHAMGVPIRDNPSSPGITPQLAYHLANAPMIAIGTLDERGAPWTTLWGGEQGMARAMGGGMVGIRTVVAQQHDPVVETLVGRDTSGTVTRESGTGRMISGLTIDLVTRKRVKMSGRMVAGALGMRQDENSSLEDSEAEVQLVFKIEESLGNCPKYLNCKSVTHSRSNPVLLSDSSVLSSHALELLAKADCFFISSAQQNQSMDTNYRGGPPGFLRIVSNSGPGAVLCWPEYSGNRLYQTLGNIVLYPQVGICVPDFESGNVLYCTGNATVLVGKDAATLLLHSNLCVRFDVTDARFVKDALCFRGVAGEASPYNPKVRYLASEKPSIQQPDPVPQRAVLLEQIKLTPFVSRFRFSIENVAAYDAGQYVTLDFSEHLDIGYSHMRDDDPLSLNDDFVRTFTVSNPPKSAADSQQNGRGSRFEMTVRRVGAVTEHLFKYGLSSSREKLEVGFKGFGGDFRISQADQETIYFIAAGVGITPLLPFLGSIDLTRLRLLWTVRREDLGLVEDTLQHYPAMDQSLTLFVTNQRPSDETDKQIVAIKDRVVSLQLRRIGQEDLELGTEVSQCYVCTSIPLRKRLTDWMPEHVKILFEDFNF</sequence>
<dbReference type="InterPro" id="IPR017938">
    <property type="entry name" value="Riboflavin_synthase-like_b-brl"/>
</dbReference>
<dbReference type="AlphaFoldDB" id="A0A6J3M6Y6"/>
<reference evidence="3" key="2">
    <citation type="submission" date="2020-04" db="EMBL/GenBank/DDBJ databases">
        <authorList>
            <consortium name="NCBI Genome Project"/>
        </authorList>
    </citation>
    <scope>NUCLEOTIDE SEQUENCE</scope>
    <source>
        <strain evidence="3">CBS 342.82</strain>
    </source>
</reference>
<dbReference type="InterPro" id="IPR039261">
    <property type="entry name" value="FNR_nucleotide-bd"/>
</dbReference>
<keyword evidence="2" id="KW-1185">Reference proteome</keyword>
<evidence type="ECO:0000259" key="1">
    <source>
        <dbReference type="PROSITE" id="PS51384"/>
    </source>
</evidence>
<dbReference type="OrthoDB" id="436496at2759"/>
<evidence type="ECO:0000313" key="2">
    <source>
        <dbReference type="Proteomes" id="UP000504637"/>
    </source>
</evidence>
<dbReference type="GO" id="GO:0016491">
    <property type="term" value="F:oxidoreductase activity"/>
    <property type="evidence" value="ECO:0007669"/>
    <property type="project" value="InterPro"/>
</dbReference>
<dbReference type="Proteomes" id="UP000504637">
    <property type="component" value="Unplaced"/>
</dbReference>
<feature type="domain" description="FAD-binding FR-type" evidence="1">
    <location>
        <begin position="348"/>
        <end position="476"/>
    </location>
</feature>
<dbReference type="SUPFAM" id="SSF63380">
    <property type="entry name" value="Riboflavin synthase domain-like"/>
    <property type="match status" value="1"/>
</dbReference>
<evidence type="ECO:0000313" key="3">
    <source>
        <dbReference type="RefSeq" id="XP_033460867.1"/>
    </source>
</evidence>
<protein>
    <recommendedName>
        <fullName evidence="1">FAD-binding FR-type domain-containing protein</fullName>
    </recommendedName>
</protein>
<reference evidence="3" key="3">
    <citation type="submission" date="2025-08" db="UniProtKB">
        <authorList>
            <consortium name="RefSeq"/>
        </authorList>
    </citation>
    <scope>IDENTIFICATION</scope>
    <source>
        <strain evidence="3">CBS 342.82</strain>
    </source>
</reference>
<organism evidence="3">
    <name type="scientific">Dissoconium aciculare CBS 342.82</name>
    <dbReference type="NCBI Taxonomy" id="1314786"/>
    <lineage>
        <taxon>Eukaryota</taxon>
        <taxon>Fungi</taxon>
        <taxon>Dikarya</taxon>
        <taxon>Ascomycota</taxon>
        <taxon>Pezizomycotina</taxon>
        <taxon>Dothideomycetes</taxon>
        <taxon>Dothideomycetidae</taxon>
        <taxon>Mycosphaerellales</taxon>
        <taxon>Dissoconiaceae</taxon>
        <taxon>Dissoconium</taxon>
    </lineage>
</organism>